<dbReference type="SUPFAM" id="SSF52172">
    <property type="entry name" value="CheY-like"/>
    <property type="match status" value="1"/>
</dbReference>
<dbReference type="Proteomes" id="UP000033869">
    <property type="component" value="Unassembled WGS sequence"/>
</dbReference>
<dbReference type="CDD" id="cd17574">
    <property type="entry name" value="REC_OmpR"/>
    <property type="match status" value="1"/>
</dbReference>
<evidence type="ECO:0000256" key="2">
    <source>
        <dbReference type="PROSITE-ProRule" id="PRU00169"/>
    </source>
</evidence>
<keyword evidence="1 2" id="KW-0597">Phosphoprotein</keyword>
<dbReference type="InterPro" id="IPR001789">
    <property type="entry name" value="Sig_transdc_resp-reg_receiver"/>
</dbReference>
<dbReference type="PANTHER" id="PTHR44591:SF3">
    <property type="entry name" value="RESPONSE REGULATORY DOMAIN-CONTAINING PROTEIN"/>
    <property type="match status" value="1"/>
</dbReference>
<dbReference type="SMART" id="SM00448">
    <property type="entry name" value="REC"/>
    <property type="match status" value="1"/>
</dbReference>
<accession>A0A0G0WCS0</accession>
<feature type="domain" description="Response regulatory" evidence="3">
    <location>
        <begin position="6"/>
        <end position="126"/>
    </location>
</feature>
<evidence type="ECO:0000313" key="5">
    <source>
        <dbReference type="Proteomes" id="UP000033869"/>
    </source>
</evidence>
<feature type="modified residue" description="4-aspartylphosphate" evidence="2">
    <location>
        <position position="56"/>
    </location>
</feature>
<dbReference type="InterPro" id="IPR011006">
    <property type="entry name" value="CheY-like_superfamily"/>
</dbReference>
<reference evidence="4 5" key="1">
    <citation type="journal article" date="2015" name="Nature">
        <title>rRNA introns, odd ribosomes, and small enigmatic genomes across a large radiation of phyla.</title>
        <authorList>
            <person name="Brown C.T."/>
            <person name="Hug L.A."/>
            <person name="Thomas B.C."/>
            <person name="Sharon I."/>
            <person name="Castelle C.J."/>
            <person name="Singh A."/>
            <person name="Wilkins M.J."/>
            <person name="Williams K.H."/>
            <person name="Banfield J.F."/>
        </authorList>
    </citation>
    <scope>NUCLEOTIDE SEQUENCE [LARGE SCALE GENOMIC DNA]</scope>
</reference>
<dbReference type="InterPro" id="IPR050595">
    <property type="entry name" value="Bact_response_regulator"/>
</dbReference>
<comment type="caution">
    <text evidence="4">The sequence shown here is derived from an EMBL/GenBank/DDBJ whole genome shotgun (WGS) entry which is preliminary data.</text>
</comment>
<keyword evidence="4" id="KW-0238">DNA-binding</keyword>
<evidence type="ECO:0000256" key="1">
    <source>
        <dbReference type="ARBA" id="ARBA00022553"/>
    </source>
</evidence>
<organism evidence="4 5">
    <name type="scientific">candidate division CPR2 bacterium GW2011_GWC1_41_48</name>
    <dbReference type="NCBI Taxonomy" id="1618344"/>
    <lineage>
        <taxon>Bacteria</taxon>
        <taxon>Bacteria division CPR2</taxon>
    </lineage>
</organism>
<evidence type="ECO:0000259" key="3">
    <source>
        <dbReference type="PROSITE" id="PS50110"/>
    </source>
</evidence>
<dbReference type="GO" id="GO:0000160">
    <property type="term" value="P:phosphorelay signal transduction system"/>
    <property type="evidence" value="ECO:0007669"/>
    <property type="project" value="InterPro"/>
</dbReference>
<dbReference type="Pfam" id="PF00072">
    <property type="entry name" value="Response_reg"/>
    <property type="match status" value="1"/>
</dbReference>
<proteinExistence type="predicted"/>
<evidence type="ECO:0000313" key="4">
    <source>
        <dbReference type="EMBL" id="KKS09862.1"/>
    </source>
</evidence>
<dbReference type="EMBL" id="LCBL01000001">
    <property type="protein sequence ID" value="KKS09862.1"/>
    <property type="molecule type" value="Genomic_DNA"/>
</dbReference>
<gene>
    <name evidence="4" type="ORF">UU65_C0001G0267</name>
</gene>
<dbReference type="GO" id="GO:0003677">
    <property type="term" value="F:DNA binding"/>
    <property type="evidence" value="ECO:0007669"/>
    <property type="project" value="UniProtKB-KW"/>
</dbReference>
<dbReference type="PROSITE" id="PS50110">
    <property type="entry name" value="RESPONSE_REGULATORY"/>
    <property type="match status" value="1"/>
</dbReference>
<dbReference type="AlphaFoldDB" id="A0A0G0WCS0"/>
<protein>
    <submittedName>
        <fullName evidence="4">DNA-binding response regulator, two-component system, OmpR family, response regulator RpaB</fullName>
    </submittedName>
</protein>
<name>A0A0G0WCS0_UNCC2</name>
<dbReference type="Gene3D" id="3.40.50.2300">
    <property type="match status" value="1"/>
</dbReference>
<sequence length="132" mass="15152">MSKKQTVLLVEDDIILVEMYETKLEMEGYRVELAHSGKEALEKLKGKLVPDLILLDILMPDVNGFEVLKEMKKIPDYRSIPVIMLTNLGEAKIDMNQELIYALGVRDYLIKSRHTPDEVVEKIRKVLPLSDV</sequence>
<dbReference type="PANTHER" id="PTHR44591">
    <property type="entry name" value="STRESS RESPONSE REGULATOR PROTEIN 1"/>
    <property type="match status" value="1"/>
</dbReference>